<organism evidence="8 9">
    <name type="scientific">[Eubacterium] hominis</name>
    <dbReference type="NCBI Taxonomy" id="2764325"/>
    <lineage>
        <taxon>Bacteria</taxon>
        <taxon>Bacillati</taxon>
        <taxon>Bacillota</taxon>
        <taxon>Erysipelotrichia</taxon>
        <taxon>Erysipelotrichales</taxon>
        <taxon>Erysipelotrichaceae</taxon>
        <taxon>Amedibacillus</taxon>
    </lineage>
</organism>
<evidence type="ECO:0000256" key="6">
    <source>
        <dbReference type="ARBA" id="ARBA00023136"/>
    </source>
</evidence>
<dbReference type="GO" id="GO:0005886">
    <property type="term" value="C:plasma membrane"/>
    <property type="evidence" value="ECO:0007669"/>
    <property type="project" value="UniProtKB-SubCell"/>
</dbReference>
<keyword evidence="5 7" id="KW-1133">Transmembrane helix</keyword>
<evidence type="ECO:0000313" key="8">
    <source>
        <dbReference type="EMBL" id="QNM11077.1"/>
    </source>
</evidence>
<dbReference type="Proteomes" id="UP000515856">
    <property type="component" value="Chromosome"/>
</dbReference>
<evidence type="ECO:0000256" key="4">
    <source>
        <dbReference type="ARBA" id="ARBA00022692"/>
    </source>
</evidence>
<accession>A0A7G9GJU5</accession>
<dbReference type="EMBL" id="CP060636">
    <property type="protein sequence ID" value="QNM11077.1"/>
    <property type="molecule type" value="Genomic_DNA"/>
</dbReference>
<sequence length="179" mass="20425">MFIMEFLKKYGMLILLVIINIGIWIYQPQKEYTILYFTRKNFLNFIFMIVPVFICIGLMDIWIKQKTMVKIMGKQSGLLGMITSLLLGMVTAVPLYALLPVTGVLLKKGSGISNVILFICSSASIRIPLLLFEISSLGIKFTLIRLLLNIIVIIAIAFFTEFLLTGKDKKEMYTRIEEL</sequence>
<keyword evidence="6 7" id="KW-0472">Membrane</keyword>
<feature type="transmembrane region" description="Helical" evidence="7">
    <location>
        <begin position="7"/>
        <end position="27"/>
    </location>
</feature>
<dbReference type="AlphaFoldDB" id="A0A7G9GJU5"/>
<evidence type="ECO:0000256" key="7">
    <source>
        <dbReference type="SAM" id="Phobius"/>
    </source>
</evidence>
<proteinExistence type="inferred from homology"/>
<comment type="subcellular location">
    <subcellularLocation>
        <location evidence="1">Cell membrane</location>
        <topology evidence="1">Multi-pass membrane protein</topology>
    </subcellularLocation>
</comment>
<feature type="transmembrane region" description="Helical" evidence="7">
    <location>
        <begin position="111"/>
        <end position="131"/>
    </location>
</feature>
<keyword evidence="4 7" id="KW-0812">Transmembrane</keyword>
<dbReference type="Pfam" id="PF03773">
    <property type="entry name" value="ArsP_1"/>
    <property type="match status" value="1"/>
</dbReference>
<keyword evidence="9" id="KW-1185">Reference proteome</keyword>
<dbReference type="InterPro" id="IPR005524">
    <property type="entry name" value="DUF318"/>
</dbReference>
<evidence type="ECO:0000256" key="5">
    <source>
        <dbReference type="ARBA" id="ARBA00022989"/>
    </source>
</evidence>
<keyword evidence="3" id="KW-1003">Cell membrane</keyword>
<reference evidence="8 9" key="1">
    <citation type="submission" date="2020-08" db="EMBL/GenBank/DDBJ databases">
        <authorList>
            <person name="Liu C."/>
            <person name="Sun Q."/>
        </authorList>
    </citation>
    <scope>NUCLEOTIDE SEQUENCE [LARGE SCALE GENOMIC DNA]</scope>
    <source>
        <strain evidence="8 9">NSJ-61</strain>
    </source>
</reference>
<feature type="transmembrane region" description="Helical" evidence="7">
    <location>
        <begin position="75"/>
        <end position="99"/>
    </location>
</feature>
<comment type="similarity">
    <text evidence="2">Belongs to the UPF0718 family.</text>
</comment>
<evidence type="ECO:0000256" key="1">
    <source>
        <dbReference type="ARBA" id="ARBA00004651"/>
    </source>
</evidence>
<dbReference type="KEGG" id="ehn:H9Q80_12485"/>
<gene>
    <name evidence="8" type="ORF">H9Q80_12485</name>
</gene>
<feature type="transmembrane region" description="Helical" evidence="7">
    <location>
        <begin position="42"/>
        <end position="63"/>
    </location>
</feature>
<evidence type="ECO:0000313" key="9">
    <source>
        <dbReference type="Proteomes" id="UP000515856"/>
    </source>
</evidence>
<protein>
    <submittedName>
        <fullName evidence="8">Permease</fullName>
    </submittedName>
</protein>
<evidence type="ECO:0000256" key="3">
    <source>
        <dbReference type="ARBA" id="ARBA00022475"/>
    </source>
</evidence>
<evidence type="ECO:0000256" key="2">
    <source>
        <dbReference type="ARBA" id="ARBA00006386"/>
    </source>
</evidence>
<name>A0A7G9GJU5_9FIRM</name>
<feature type="transmembrane region" description="Helical" evidence="7">
    <location>
        <begin position="143"/>
        <end position="164"/>
    </location>
</feature>